<dbReference type="Proteomes" id="UP001152300">
    <property type="component" value="Unassembled WGS sequence"/>
</dbReference>
<comment type="caution">
    <text evidence="2">The sequence shown here is derived from an EMBL/GenBank/DDBJ whole genome shotgun (WGS) entry which is preliminary data.</text>
</comment>
<feature type="compositionally biased region" description="Acidic residues" evidence="1">
    <location>
        <begin position="29"/>
        <end position="57"/>
    </location>
</feature>
<gene>
    <name evidence="2" type="ORF">OCU04_008261</name>
</gene>
<protein>
    <submittedName>
        <fullName evidence="2">Uncharacterized protein</fullName>
    </submittedName>
</protein>
<evidence type="ECO:0000256" key="1">
    <source>
        <dbReference type="SAM" id="MobiDB-lite"/>
    </source>
</evidence>
<dbReference type="EMBL" id="JAPEIS010000009">
    <property type="protein sequence ID" value="KAJ8063017.1"/>
    <property type="molecule type" value="Genomic_DNA"/>
</dbReference>
<keyword evidence="3" id="KW-1185">Reference proteome</keyword>
<accession>A0A9X0DIM6</accession>
<feature type="region of interest" description="Disordered" evidence="1">
    <location>
        <begin position="19"/>
        <end position="57"/>
    </location>
</feature>
<dbReference type="AlphaFoldDB" id="A0A9X0DIM6"/>
<organism evidence="2 3">
    <name type="scientific">Sclerotinia nivalis</name>
    <dbReference type="NCBI Taxonomy" id="352851"/>
    <lineage>
        <taxon>Eukaryota</taxon>
        <taxon>Fungi</taxon>
        <taxon>Dikarya</taxon>
        <taxon>Ascomycota</taxon>
        <taxon>Pezizomycotina</taxon>
        <taxon>Leotiomycetes</taxon>
        <taxon>Helotiales</taxon>
        <taxon>Sclerotiniaceae</taxon>
        <taxon>Sclerotinia</taxon>
    </lineage>
</organism>
<evidence type="ECO:0000313" key="3">
    <source>
        <dbReference type="Proteomes" id="UP001152300"/>
    </source>
</evidence>
<name>A0A9X0DIM6_9HELO</name>
<sequence length="57" mass="6279">MVTNVRGNVDESVYVINTGHGLATSIQSVDDEFDESNESIEDESEESVEDPSDEDED</sequence>
<evidence type="ECO:0000313" key="2">
    <source>
        <dbReference type="EMBL" id="KAJ8063017.1"/>
    </source>
</evidence>
<reference evidence="2" key="1">
    <citation type="submission" date="2022-11" db="EMBL/GenBank/DDBJ databases">
        <title>Genome Resource of Sclerotinia nivalis Strain SnTB1, a Plant Pathogen Isolated from American Ginseng.</title>
        <authorList>
            <person name="Fan S."/>
        </authorList>
    </citation>
    <scope>NUCLEOTIDE SEQUENCE</scope>
    <source>
        <strain evidence="2">SnTB1</strain>
    </source>
</reference>
<proteinExistence type="predicted"/>